<dbReference type="EMBL" id="JAFKCW010000001">
    <property type="protein sequence ID" value="MBN7800394.1"/>
    <property type="molecule type" value="Genomic_DNA"/>
</dbReference>
<name>A0ABS3BM76_9BACT</name>
<sequence length="421" mass="47032">MAKPGKHQLTKREQSPKNRRDFLRKSILTTISAVLGADIVHAATMPDGYVPVVLSQEPDAMKGKNPEMIIRSDRPWNVEARPHQLDDAVTPFEHIFIRNNGLIPEDIDASNWTLTISGESVQQEKTYRLSDLKNNFKPYTYRLVLECGGNGRAGFYPPTAGNQWEEGAVFCSEWTGVRLKDLLQDVGIKPDAEYIGYYGVDRHLNGDASKPVISRGVPISKAMQDETLLAWSLNGQDIPLAHGFPLRMVCGGWPASTSGKWINKLVVRNKEHDGEKMTGDSYRMPKYPVAPGDMVPDEDMAIIESMPVKSLITFPKSGAMFDRSKKLAIRGHAWAGEFEVAQVQVSVDFGASWKTCALKKPANRLAWQQWSTDLMFSQPGYYEIWAKATDSQGISQPMVIPGWNPKGYLNNACHRIAVKVR</sequence>
<feature type="region of interest" description="Disordered" evidence="5">
    <location>
        <begin position="1"/>
        <end position="20"/>
    </location>
</feature>
<dbReference type="CDD" id="cd02110">
    <property type="entry name" value="SO_family_Moco_dimer"/>
    <property type="match status" value="1"/>
</dbReference>
<protein>
    <submittedName>
        <fullName evidence="8">Sulfite oxidase</fullName>
    </submittedName>
</protein>
<dbReference type="PANTHER" id="PTHR19372">
    <property type="entry name" value="SULFITE REDUCTASE"/>
    <property type="match status" value="1"/>
</dbReference>
<dbReference type="Gene3D" id="3.90.420.10">
    <property type="entry name" value="Oxidoreductase, molybdopterin-binding domain"/>
    <property type="match status" value="1"/>
</dbReference>
<dbReference type="SUPFAM" id="SSF81296">
    <property type="entry name" value="E set domains"/>
    <property type="match status" value="1"/>
</dbReference>
<accession>A0ABS3BM76</accession>
<dbReference type="SUPFAM" id="SSF56524">
    <property type="entry name" value="Oxidoreductase molybdopterin-binding domain"/>
    <property type="match status" value="1"/>
</dbReference>
<dbReference type="PRINTS" id="PR00407">
    <property type="entry name" value="EUMOPTERIN"/>
</dbReference>
<dbReference type="InterPro" id="IPR000572">
    <property type="entry name" value="OxRdtase_Mopterin-bd_dom"/>
</dbReference>
<reference evidence="8 9" key="1">
    <citation type="submission" date="2021-03" db="EMBL/GenBank/DDBJ databases">
        <title>novel species isolated from a fishpond in China.</title>
        <authorList>
            <person name="Lu H."/>
            <person name="Cai Z."/>
        </authorList>
    </citation>
    <scope>NUCLEOTIDE SEQUENCE [LARGE SCALE GENOMIC DNA]</scope>
    <source>
        <strain evidence="8 9">JCM 31546</strain>
    </source>
</reference>
<evidence type="ECO:0000259" key="7">
    <source>
        <dbReference type="Pfam" id="PF03404"/>
    </source>
</evidence>
<evidence type="ECO:0000313" key="8">
    <source>
        <dbReference type="EMBL" id="MBN7800394.1"/>
    </source>
</evidence>
<dbReference type="PANTHER" id="PTHR19372:SF7">
    <property type="entry name" value="SULFITE OXIDASE, MITOCHONDRIAL"/>
    <property type="match status" value="1"/>
</dbReference>
<dbReference type="InterPro" id="IPR014756">
    <property type="entry name" value="Ig_E-set"/>
</dbReference>
<keyword evidence="9" id="KW-1185">Reference proteome</keyword>
<feature type="domain" description="Moybdenum cofactor oxidoreductase dimerisation" evidence="7">
    <location>
        <begin position="302"/>
        <end position="420"/>
    </location>
</feature>
<dbReference type="InterPro" id="IPR008335">
    <property type="entry name" value="Mopterin_OxRdtase_euk"/>
</dbReference>
<keyword evidence="3" id="KW-0479">Metal-binding</keyword>
<organism evidence="8 9">
    <name type="scientific">Algoriphagus aestuariicola</name>
    <dbReference type="NCBI Taxonomy" id="1852016"/>
    <lineage>
        <taxon>Bacteria</taxon>
        <taxon>Pseudomonadati</taxon>
        <taxon>Bacteroidota</taxon>
        <taxon>Cytophagia</taxon>
        <taxon>Cytophagales</taxon>
        <taxon>Cyclobacteriaceae</taxon>
        <taxon>Algoriphagus</taxon>
    </lineage>
</organism>
<comment type="cofactor">
    <cofactor evidence="1">
        <name>Mo-molybdopterin</name>
        <dbReference type="ChEBI" id="CHEBI:71302"/>
    </cofactor>
</comment>
<evidence type="ECO:0000256" key="5">
    <source>
        <dbReference type="SAM" id="MobiDB-lite"/>
    </source>
</evidence>
<evidence type="ECO:0000256" key="4">
    <source>
        <dbReference type="ARBA" id="ARBA00023002"/>
    </source>
</evidence>
<dbReference type="Pfam" id="PF03404">
    <property type="entry name" value="Mo-co_dimer"/>
    <property type="match status" value="1"/>
</dbReference>
<dbReference type="InterPro" id="IPR005066">
    <property type="entry name" value="MoCF_OxRdtse_dimer"/>
</dbReference>
<feature type="domain" description="Oxidoreductase molybdopterin-binding" evidence="6">
    <location>
        <begin position="103"/>
        <end position="274"/>
    </location>
</feature>
<dbReference type="Gene3D" id="2.60.40.650">
    <property type="match status" value="1"/>
</dbReference>
<feature type="compositionally biased region" description="Basic and acidic residues" evidence="5">
    <location>
        <begin position="10"/>
        <end position="20"/>
    </location>
</feature>
<dbReference type="Pfam" id="PF00174">
    <property type="entry name" value="Oxidored_molyb"/>
    <property type="match status" value="1"/>
</dbReference>
<evidence type="ECO:0000259" key="6">
    <source>
        <dbReference type="Pfam" id="PF00174"/>
    </source>
</evidence>
<dbReference type="Proteomes" id="UP000664698">
    <property type="component" value="Unassembled WGS sequence"/>
</dbReference>
<evidence type="ECO:0000313" key="9">
    <source>
        <dbReference type="Proteomes" id="UP000664698"/>
    </source>
</evidence>
<gene>
    <name evidence="8" type="ORF">J0A67_05945</name>
</gene>
<keyword evidence="2" id="KW-0500">Molybdenum</keyword>
<proteinExistence type="predicted"/>
<evidence type="ECO:0000256" key="2">
    <source>
        <dbReference type="ARBA" id="ARBA00022505"/>
    </source>
</evidence>
<dbReference type="RefSeq" id="WP_206568343.1">
    <property type="nucleotide sequence ID" value="NZ_JAFKCW010000001.1"/>
</dbReference>
<evidence type="ECO:0000256" key="1">
    <source>
        <dbReference type="ARBA" id="ARBA00001924"/>
    </source>
</evidence>
<comment type="caution">
    <text evidence="8">The sequence shown here is derived from an EMBL/GenBank/DDBJ whole genome shotgun (WGS) entry which is preliminary data.</text>
</comment>
<keyword evidence="4" id="KW-0560">Oxidoreductase</keyword>
<dbReference type="InterPro" id="IPR036374">
    <property type="entry name" value="OxRdtase_Mopterin-bd_sf"/>
</dbReference>
<evidence type="ECO:0000256" key="3">
    <source>
        <dbReference type="ARBA" id="ARBA00022723"/>
    </source>
</evidence>